<comment type="subcellular location">
    <subcellularLocation>
        <location evidence="1">Membrane</location>
        <topology evidence="1">Multi-pass membrane protein</topology>
    </subcellularLocation>
</comment>
<organism evidence="9 12">
    <name type="scientific">Roseburia inulinivorans</name>
    <dbReference type="NCBI Taxonomy" id="360807"/>
    <lineage>
        <taxon>Bacteria</taxon>
        <taxon>Bacillati</taxon>
        <taxon>Bacillota</taxon>
        <taxon>Clostridia</taxon>
        <taxon>Lachnospirales</taxon>
        <taxon>Lachnospiraceae</taxon>
        <taxon>Roseburia</taxon>
    </lineage>
</organism>
<dbReference type="InterPro" id="IPR007267">
    <property type="entry name" value="GtrA_DPMS_TM"/>
</dbReference>
<evidence type="ECO:0000313" key="8">
    <source>
        <dbReference type="EMBL" id="RHD02817.1"/>
    </source>
</evidence>
<dbReference type="EMBL" id="QSKW01000007">
    <property type="protein sequence ID" value="RHE98692.1"/>
    <property type="molecule type" value="Genomic_DNA"/>
</dbReference>
<protein>
    <recommendedName>
        <fullName evidence="6">GtrA/DPMS transmembrane domain-containing protein</fullName>
    </recommendedName>
</protein>
<dbReference type="OrthoDB" id="3078253at2"/>
<evidence type="ECO:0000256" key="2">
    <source>
        <dbReference type="ARBA" id="ARBA00022692"/>
    </source>
</evidence>
<evidence type="ECO:0000256" key="5">
    <source>
        <dbReference type="SAM" id="Phobius"/>
    </source>
</evidence>
<keyword evidence="2 5" id="KW-0812">Transmembrane</keyword>
<keyword evidence="4 5" id="KW-0472">Membrane</keyword>
<evidence type="ECO:0000313" key="10">
    <source>
        <dbReference type="Proteomes" id="UP000266391"/>
    </source>
</evidence>
<evidence type="ECO:0000313" key="9">
    <source>
        <dbReference type="EMBL" id="RHE98692.1"/>
    </source>
</evidence>
<feature type="transmembrane region" description="Helical" evidence="5">
    <location>
        <begin position="27"/>
        <end position="50"/>
    </location>
</feature>
<dbReference type="RefSeq" id="WP_055039748.1">
    <property type="nucleotide sequence ID" value="NZ_CABJFX010000017.1"/>
</dbReference>
<dbReference type="GO" id="GO:0016020">
    <property type="term" value="C:membrane"/>
    <property type="evidence" value="ECO:0007669"/>
    <property type="project" value="UniProtKB-SubCell"/>
</dbReference>
<dbReference type="Proteomes" id="UP000286271">
    <property type="component" value="Unassembled WGS sequence"/>
</dbReference>
<dbReference type="EMBL" id="QSFX01000017">
    <property type="protein sequence ID" value="RHA87923.1"/>
    <property type="molecule type" value="Genomic_DNA"/>
</dbReference>
<dbReference type="Proteomes" id="UP000266391">
    <property type="component" value="Unassembled WGS sequence"/>
</dbReference>
<name>A0A1Q6TAB9_9FIRM</name>
<keyword evidence="3 5" id="KW-1133">Transmembrane helix</keyword>
<dbReference type="Proteomes" id="UP000283492">
    <property type="component" value="Unassembled WGS sequence"/>
</dbReference>
<evidence type="ECO:0000313" key="11">
    <source>
        <dbReference type="Proteomes" id="UP000283492"/>
    </source>
</evidence>
<evidence type="ECO:0000256" key="3">
    <source>
        <dbReference type="ARBA" id="ARBA00022989"/>
    </source>
</evidence>
<dbReference type="GO" id="GO:0000271">
    <property type="term" value="P:polysaccharide biosynthetic process"/>
    <property type="evidence" value="ECO:0007669"/>
    <property type="project" value="InterPro"/>
</dbReference>
<evidence type="ECO:0000313" key="12">
    <source>
        <dbReference type="Proteomes" id="UP000286271"/>
    </source>
</evidence>
<dbReference type="AlphaFoldDB" id="A0A1Q6TAB9"/>
<feature type="transmembrane region" description="Helical" evidence="5">
    <location>
        <begin position="154"/>
        <end position="175"/>
    </location>
</feature>
<proteinExistence type="predicted"/>
<sequence>MEKIKGLWLGFAEKHPGASKWIREGGLFVIVSNLITVLKYFMLLFLPLAFAGLPKVDFGFPGIDITLFGETFKWNIIGYDAAHGGLPYFCAYMIAMVVGECINFPIQRSFVFRSKGNIWYQGMWYLIAFCIVTCIVNSINCIWVAVAGMFVPDWLYNIGTTVLNGGVSMVVFFFVNKIIFPEGEAKKAEA</sequence>
<reference evidence="10 11" key="1">
    <citation type="submission" date="2018-08" db="EMBL/GenBank/DDBJ databases">
        <title>A genome reference for cultivated species of the human gut microbiota.</title>
        <authorList>
            <person name="Zou Y."/>
            <person name="Xue W."/>
            <person name="Luo G."/>
        </authorList>
    </citation>
    <scope>NUCLEOTIDE SEQUENCE [LARGE SCALE GENOMIC DNA]</scope>
    <source>
        <strain evidence="9 12">AM27-11</strain>
        <strain evidence="8 10">AM32-8LB</strain>
        <strain evidence="7 11">AM42-1AC</strain>
    </source>
</reference>
<gene>
    <name evidence="9" type="ORF">DW707_06335</name>
    <name evidence="8" type="ORF">DW813_10900</name>
    <name evidence="7" type="ORF">DW914_10285</name>
</gene>
<comment type="caution">
    <text evidence="9">The sequence shown here is derived from an EMBL/GenBank/DDBJ whole genome shotgun (WGS) entry which is preliminary data.</text>
</comment>
<feature type="transmembrane region" description="Helical" evidence="5">
    <location>
        <begin position="85"/>
        <end position="104"/>
    </location>
</feature>
<dbReference type="Pfam" id="PF04138">
    <property type="entry name" value="GtrA_DPMS_TM"/>
    <property type="match status" value="1"/>
</dbReference>
<dbReference type="EMBL" id="QSIQ01000016">
    <property type="protein sequence ID" value="RHD02817.1"/>
    <property type="molecule type" value="Genomic_DNA"/>
</dbReference>
<evidence type="ECO:0000259" key="6">
    <source>
        <dbReference type="Pfam" id="PF04138"/>
    </source>
</evidence>
<evidence type="ECO:0000256" key="4">
    <source>
        <dbReference type="ARBA" id="ARBA00023136"/>
    </source>
</evidence>
<evidence type="ECO:0000313" key="7">
    <source>
        <dbReference type="EMBL" id="RHA87923.1"/>
    </source>
</evidence>
<accession>A0A1Q6TAB9</accession>
<feature type="transmembrane region" description="Helical" evidence="5">
    <location>
        <begin position="124"/>
        <end position="148"/>
    </location>
</feature>
<evidence type="ECO:0000256" key="1">
    <source>
        <dbReference type="ARBA" id="ARBA00004141"/>
    </source>
</evidence>
<feature type="domain" description="GtrA/DPMS transmembrane" evidence="6">
    <location>
        <begin position="84"/>
        <end position="179"/>
    </location>
</feature>